<accession>A0AAE1F868</accession>
<dbReference type="InterPro" id="IPR024336">
    <property type="entry name" value="tRNA_splic_suSen54_N"/>
</dbReference>
<gene>
    <name evidence="5" type="ORF">Pcinc_025979</name>
</gene>
<dbReference type="InterPro" id="IPR024337">
    <property type="entry name" value="tRNA_splic_suSen54"/>
</dbReference>
<comment type="caution">
    <text evidence="5">The sequence shown here is derived from an EMBL/GenBank/DDBJ whole genome shotgun (WGS) entry which is preliminary data.</text>
</comment>
<feature type="compositionally biased region" description="Polar residues" evidence="3">
    <location>
        <begin position="466"/>
        <end position="480"/>
    </location>
</feature>
<dbReference type="GO" id="GO:0000379">
    <property type="term" value="P:tRNA-type intron splice site recognition and cleavage"/>
    <property type="evidence" value="ECO:0007669"/>
    <property type="project" value="TreeGrafter"/>
</dbReference>
<sequence length="675" mass="78070">MASPLFTSGKDLLCARGRGQSVPPSGEKLQEVGGSCLEAKQLETRLREHQELLQEPKVARRDQVSKGKWLLESRMVNLVCHTGKFWHYMGAETDIGRCLYPEEALYLIDTGELEVEYNGIVLSMQQAEELLLEDSHHLERYLVYAHLSRTGCKLLYHQPHLVFTKYEKEIRLDQHQSNTGRKKLKLDKKKIVNPTDSCTSQIKVEDNSLKEFYESLGDAAKNPLLEEREDSDIHCDKKNISGDPPNFQQKKKEQLSDYELQWKKLLDMIPNMYGQNVINVDVESPDLLPKGCKPIKQSYQISQLGLWYYSIYEEGRPESDAPRKQRGPECDWGQRWGQGNNRFQSRTRGSSWPDPPDSWRDDRFGNSVSGDRWKDTSSGGHDRWGNCDGDIGGRRWGHDGNRWEDGGGSNDRWKNDGGDWGNHWKSRGENHREADHGDWRSQHFQGRDRKRKNDYWQHDWREPDYEQSTNHGGEYHNQQQNRRDRTDIVDYDVRPAWKRKRCVKRRQQGRDCYPSSLLWVGNEIRSWKEYKNHAKEVTCTKMLKEKMRNTLWKGTTTPLLKPIIASSAEAVLETCSLGSQVKDWAEYKAKVPQESRLQVHYDVYLPTVPYKKTKPSLPSKRVVVMRDGMMPSPGQLLELTTRFHDDVPVVGGLVAGGEVRLYTLSTLSLPPPCTL</sequence>
<dbReference type="GO" id="GO:0000214">
    <property type="term" value="C:tRNA-intron endonuclease complex"/>
    <property type="evidence" value="ECO:0007669"/>
    <property type="project" value="TreeGrafter"/>
</dbReference>
<keyword evidence="2" id="KW-0819">tRNA processing</keyword>
<evidence type="ECO:0000256" key="1">
    <source>
        <dbReference type="ARBA" id="ARBA00005736"/>
    </source>
</evidence>
<feature type="compositionally biased region" description="Basic and acidic residues" evidence="3">
    <location>
        <begin position="426"/>
        <end position="464"/>
    </location>
</feature>
<reference evidence="5" key="1">
    <citation type="submission" date="2023-10" db="EMBL/GenBank/DDBJ databases">
        <title>Genome assemblies of two species of porcelain crab, Petrolisthes cinctipes and Petrolisthes manimaculis (Anomura: Porcellanidae).</title>
        <authorList>
            <person name="Angst P."/>
        </authorList>
    </citation>
    <scope>NUCLEOTIDE SEQUENCE</scope>
    <source>
        <strain evidence="5">PB745_01</strain>
        <tissue evidence="5">Gill</tissue>
    </source>
</reference>
<dbReference type="EMBL" id="JAWQEG010002965">
    <property type="protein sequence ID" value="KAK3868655.1"/>
    <property type="molecule type" value="Genomic_DNA"/>
</dbReference>
<feature type="domain" description="tRNA-splicing endonuclease subunit Sen54 N-terminal" evidence="4">
    <location>
        <begin position="52"/>
        <end position="116"/>
    </location>
</feature>
<feature type="region of interest" description="Disordered" evidence="3">
    <location>
        <begin position="317"/>
        <end position="486"/>
    </location>
</feature>
<dbReference type="Proteomes" id="UP001286313">
    <property type="component" value="Unassembled WGS sequence"/>
</dbReference>
<keyword evidence="6" id="KW-1185">Reference proteome</keyword>
<evidence type="ECO:0000259" key="4">
    <source>
        <dbReference type="Pfam" id="PF12928"/>
    </source>
</evidence>
<comment type="similarity">
    <text evidence="1">Belongs to the SEN54 family.</text>
</comment>
<dbReference type="Pfam" id="PF12928">
    <property type="entry name" value="tRNA_int_end_N2"/>
    <property type="match status" value="1"/>
</dbReference>
<protein>
    <recommendedName>
        <fullName evidence="4">tRNA-splicing endonuclease subunit Sen54 N-terminal domain-containing protein</fullName>
    </recommendedName>
</protein>
<evidence type="ECO:0000256" key="3">
    <source>
        <dbReference type="SAM" id="MobiDB-lite"/>
    </source>
</evidence>
<dbReference type="PANTHER" id="PTHR21027:SF1">
    <property type="entry name" value="TRNA-SPLICING ENDONUCLEASE SUBUNIT SEN54"/>
    <property type="match status" value="1"/>
</dbReference>
<feature type="compositionally biased region" description="Basic and acidic residues" evidence="3">
    <location>
        <begin position="317"/>
        <end position="329"/>
    </location>
</feature>
<evidence type="ECO:0000313" key="6">
    <source>
        <dbReference type="Proteomes" id="UP001286313"/>
    </source>
</evidence>
<feature type="compositionally biased region" description="Polar residues" evidence="3">
    <location>
        <begin position="337"/>
        <end position="349"/>
    </location>
</feature>
<dbReference type="PANTHER" id="PTHR21027">
    <property type="entry name" value="TRNA-SPLICING ENDONUCLEASE SUBUNIT SEN54"/>
    <property type="match status" value="1"/>
</dbReference>
<proteinExistence type="inferred from homology"/>
<feature type="compositionally biased region" description="Basic and acidic residues" evidence="3">
    <location>
        <begin position="371"/>
        <end position="417"/>
    </location>
</feature>
<name>A0AAE1F868_PETCI</name>
<dbReference type="AlphaFoldDB" id="A0AAE1F868"/>
<organism evidence="5 6">
    <name type="scientific">Petrolisthes cinctipes</name>
    <name type="common">Flat porcelain crab</name>
    <dbReference type="NCBI Taxonomy" id="88211"/>
    <lineage>
        <taxon>Eukaryota</taxon>
        <taxon>Metazoa</taxon>
        <taxon>Ecdysozoa</taxon>
        <taxon>Arthropoda</taxon>
        <taxon>Crustacea</taxon>
        <taxon>Multicrustacea</taxon>
        <taxon>Malacostraca</taxon>
        <taxon>Eumalacostraca</taxon>
        <taxon>Eucarida</taxon>
        <taxon>Decapoda</taxon>
        <taxon>Pleocyemata</taxon>
        <taxon>Anomura</taxon>
        <taxon>Galatheoidea</taxon>
        <taxon>Porcellanidae</taxon>
        <taxon>Petrolisthes</taxon>
    </lineage>
</organism>
<evidence type="ECO:0000256" key="2">
    <source>
        <dbReference type="ARBA" id="ARBA00022694"/>
    </source>
</evidence>
<evidence type="ECO:0000313" key="5">
    <source>
        <dbReference type="EMBL" id="KAK3868655.1"/>
    </source>
</evidence>